<feature type="compositionally biased region" description="Low complexity" evidence="1">
    <location>
        <begin position="24"/>
        <end position="36"/>
    </location>
</feature>
<organism evidence="2 3">
    <name type="scientific">Byssothecium circinans</name>
    <dbReference type="NCBI Taxonomy" id="147558"/>
    <lineage>
        <taxon>Eukaryota</taxon>
        <taxon>Fungi</taxon>
        <taxon>Dikarya</taxon>
        <taxon>Ascomycota</taxon>
        <taxon>Pezizomycotina</taxon>
        <taxon>Dothideomycetes</taxon>
        <taxon>Pleosporomycetidae</taxon>
        <taxon>Pleosporales</taxon>
        <taxon>Massarineae</taxon>
        <taxon>Massarinaceae</taxon>
        <taxon>Byssothecium</taxon>
    </lineage>
</organism>
<proteinExistence type="predicted"/>
<dbReference type="OrthoDB" id="3694634at2759"/>
<evidence type="ECO:0000313" key="2">
    <source>
        <dbReference type="EMBL" id="KAF1954832.1"/>
    </source>
</evidence>
<evidence type="ECO:0000313" key="3">
    <source>
        <dbReference type="Proteomes" id="UP000800035"/>
    </source>
</evidence>
<evidence type="ECO:0000256" key="1">
    <source>
        <dbReference type="SAM" id="MobiDB-lite"/>
    </source>
</evidence>
<feature type="region of interest" description="Disordered" evidence="1">
    <location>
        <begin position="17"/>
        <end position="39"/>
    </location>
</feature>
<accession>A0A6A5TT43</accession>
<dbReference type="EMBL" id="ML976997">
    <property type="protein sequence ID" value="KAF1954832.1"/>
    <property type="molecule type" value="Genomic_DNA"/>
</dbReference>
<reference evidence="2" key="1">
    <citation type="journal article" date="2020" name="Stud. Mycol.">
        <title>101 Dothideomycetes genomes: a test case for predicting lifestyles and emergence of pathogens.</title>
        <authorList>
            <person name="Haridas S."/>
            <person name="Albert R."/>
            <person name="Binder M."/>
            <person name="Bloem J."/>
            <person name="Labutti K."/>
            <person name="Salamov A."/>
            <person name="Andreopoulos B."/>
            <person name="Baker S."/>
            <person name="Barry K."/>
            <person name="Bills G."/>
            <person name="Bluhm B."/>
            <person name="Cannon C."/>
            <person name="Castanera R."/>
            <person name="Culley D."/>
            <person name="Daum C."/>
            <person name="Ezra D."/>
            <person name="Gonzalez J."/>
            <person name="Henrissat B."/>
            <person name="Kuo A."/>
            <person name="Liang C."/>
            <person name="Lipzen A."/>
            <person name="Lutzoni F."/>
            <person name="Magnuson J."/>
            <person name="Mondo S."/>
            <person name="Nolan M."/>
            <person name="Ohm R."/>
            <person name="Pangilinan J."/>
            <person name="Park H.-J."/>
            <person name="Ramirez L."/>
            <person name="Alfaro M."/>
            <person name="Sun H."/>
            <person name="Tritt A."/>
            <person name="Yoshinaga Y."/>
            <person name="Zwiers L.-H."/>
            <person name="Turgeon B."/>
            <person name="Goodwin S."/>
            <person name="Spatafora J."/>
            <person name="Crous P."/>
            <person name="Grigoriev I."/>
        </authorList>
    </citation>
    <scope>NUCLEOTIDE SEQUENCE</scope>
    <source>
        <strain evidence="2">CBS 675.92</strain>
    </source>
</reference>
<gene>
    <name evidence="2" type="ORF">CC80DRAFT_116880</name>
</gene>
<keyword evidence="3" id="KW-1185">Reference proteome</keyword>
<sequence length="236" mass="26209">MFLPTPLPANSLHLGQLVTSPLDPSRNSTSSTPTSPKANKPVVHRAYEDYIIHDVHGQLIRSRNDQTYRHGAGTVSLKAEEMTYTSLKNPSASFDELHEDEVVRSFLHSSAMREQPVYFVTAIQTLKNPVFTPLNGLESVPKLPKHVRRDSALALDTTENNIILSVELRKVRCMISPRAVPHSINDIGYSWSHYDVDGQHDPQLSIGLALRELTDTELDEEGLGGFGLDDGGIEFK</sequence>
<protein>
    <submittedName>
        <fullName evidence="2">Uncharacterized protein</fullName>
    </submittedName>
</protein>
<dbReference type="Proteomes" id="UP000800035">
    <property type="component" value="Unassembled WGS sequence"/>
</dbReference>
<name>A0A6A5TT43_9PLEO</name>
<dbReference type="AlphaFoldDB" id="A0A6A5TT43"/>